<evidence type="ECO:0000313" key="4">
    <source>
        <dbReference type="EnsemblPlants" id="QL09p051310:mrna"/>
    </source>
</evidence>
<dbReference type="Gene3D" id="1.25.40.20">
    <property type="entry name" value="Ankyrin repeat-containing domain"/>
    <property type="match status" value="1"/>
</dbReference>
<feature type="domain" description="PGG" evidence="3">
    <location>
        <begin position="289"/>
        <end position="410"/>
    </location>
</feature>
<feature type="transmembrane region" description="Helical" evidence="2">
    <location>
        <begin position="293"/>
        <end position="311"/>
    </location>
</feature>
<keyword evidence="2" id="KW-0812">Transmembrane</keyword>
<evidence type="ECO:0000256" key="1">
    <source>
        <dbReference type="PROSITE-ProRule" id="PRU00023"/>
    </source>
</evidence>
<reference evidence="4 5" key="1">
    <citation type="journal article" date="2016" name="G3 (Bethesda)">
        <title>First Draft Assembly and Annotation of the Genome of a California Endemic Oak Quercus lobata Nee (Fagaceae).</title>
        <authorList>
            <person name="Sork V.L."/>
            <person name="Fitz-Gibbon S.T."/>
            <person name="Puiu D."/>
            <person name="Crepeau M."/>
            <person name="Gugger P.F."/>
            <person name="Sherman R."/>
            <person name="Stevens K."/>
            <person name="Langley C.H."/>
            <person name="Pellegrini M."/>
            <person name="Salzberg S.L."/>
        </authorList>
    </citation>
    <scope>NUCLEOTIDE SEQUENCE [LARGE SCALE GENOMIC DNA]</scope>
    <source>
        <strain evidence="4 5">cv. SW786</strain>
    </source>
</reference>
<dbReference type="Pfam" id="PF12796">
    <property type="entry name" value="Ank_2"/>
    <property type="match status" value="1"/>
</dbReference>
<dbReference type="SMART" id="SM00248">
    <property type="entry name" value="ANK"/>
    <property type="match status" value="4"/>
</dbReference>
<evidence type="ECO:0000313" key="5">
    <source>
        <dbReference type="Proteomes" id="UP000594261"/>
    </source>
</evidence>
<dbReference type="InterPro" id="IPR026961">
    <property type="entry name" value="PGG_dom"/>
</dbReference>
<dbReference type="PROSITE" id="PS50297">
    <property type="entry name" value="ANK_REP_REGION"/>
    <property type="match status" value="1"/>
</dbReference>
<keyword evidence="2" id="KW-0472">Membrane</keyword>
<dbReference type="Gramene" id="QL09p051310:mrna">
    <property type="protein sequence ID" value="QL09p051310:mrna"/>
    <property type="gene ID" value="QL09p051310"/>
</dbReference>
<feature type="repeat" description="ANK" evidence="1">
    <location>
        <begin position="85"/>
        <end position="112"/>
    </location>
</feature>
<dbReference type="InterPro" id="IPR002110">
    <property type="entry name" value="Ankyrin_rpt"/>
</dbReference>
<proteinExistence type="predicted"/>
<dbReference type="FunCoup" id="A0A7N2MME2">
    <property type="interactions" value="99"/>
</dbReference>
<keyword evidence="1" id="KW-0040">ANK repeat</keyword>
<reference evidence="4" key="2">
    <citation type="submission" date="2021-01" db="UniProtKB">
        <authorList>
            <consortium name="EnsemblPlants"/>
        </authorList>
    </citation>
    <scope>IDENTIFICATION</scope>
</reference>
<name>A0A7N2MME2_QUELO</name>
<dbReference type="OMA" id="DNMESVN"/>
<dbReference type="Pfam" id="PF13962">
    <property type="entry name" value="PGG"/>
    <property type="match status" value="1"/>
</dbReference>
<keyword evidence="5" id="KW-1185">Reference proteome</keyword>
<dbReference type="InParanoid" id="A0A7N2MME2"/>
<dbReference type="InterPro" id="IPR036770">
    <property type="entry name" value="Ankyrin_rpt-contain_sf"/>
</dbReference>
<dbReference type="PANTHER" id="PTHR24128:SF86">
    <property type="entry name" value="ALPHA-LATROTOXIN-LHE1A-LIKE"/>
    <property type="match status" value="1"/>
</dbReference>
<protein>
    <recommendedName>
        <fullName evidence="3">PGG domain-containing protein</fullName>
    </recommendedName>
</protein>
<dbReference type="PANTHER" id="PTHR24128">
    <property type="entry name" value="HOMEOBOX PROTEIN WARIAI"/>
    <property type="match status" value="1"/>
</dbReference>
<gene>
    <name evidence="4" type="primary">LOC115959594</name>
</gene>
<organism evidence="4 5">
    <name type="scientific">Quercus lobata</name>
    <name type="common">Valley oak</name>
    <dbReference type="NCBI Taxonomy" id="97700"/>
    <lineage>
        <taxon>Eukaryota</taxon>
        <taxon>Viridiplantae</taxon>
        <taxon>Streptophyta</taxon>
        <taxon>Embryophyta</taxon>
        <taxon>Tracheophyta</taxon>
        <taxon>Spermatophyta</taxon>
        <taxon>Magnoliopsida</taxon>
        <taxon>eudicotyledons</taxon>
        <taxon>Gunneridae</taxon>
        <taxon>Pentapetalae</taxon>
        <taxon>rosids</taxon>
        <taxon>fabids</taxon>
        <taxon>Fagales</taxon>
        <taxon>Fagaceae</taxon>
        <taxon>Quercus</taxon>
    </lineage>
</organism>
<feature type="transmembrane region" description="Helical" evidence="2">
    <location>
        <begin position="395"/>
        <end position="414"/>
    </location>
</feature>
<feature type="transmembrane region" description="Helical" evidence="2">
    <location>
        <begin position="420"/>
        <end position="447"/>
    </location>
</feature>
<dbReference type="EMBL" id="LRBV02000009">
    <property type="status" value="NOT_ANNOTATED_CDS"/>
    <property type="molecule type" value="Genomic_DNA"/>
</dbReference>
<sequence length="453" mass="51330">MEDERVEKLNQAARIERLNQAALGGDINDFYNLIKEDVKLLEHIDELPFVETPLHKVASATETHIPFAMEMQRLKPSFVRKLNPDGLSPIHVALLNGKTQLVRWLLKVDGDLVRVKGREGMTPLHGAAAEDHLDLLDEFLKVCPDSIEDVTIRNETALHVAVKCKKLEAFKHLVEWLRQNKSKKTMSWKRKILNWKDEEGNTVLHVAAVRLLLDSGVDIDAKNLMGDTAGDILVKRQEEEVEYSRSSMEISEMLQRAEVTKCARYLRSIVLSLEERRLLQVDRWAKISDDRRNVVLVVATLLMTVTYQGLLSPPGGLWQDYYNPGSSRPNATKPDYRGLFNETSPYLQNIAGTAIGGSDLCFWVFLITNTLTFMLSYTIVLLIIPSGYVILRTALGSLSLCYIASLAIIFPVYFLYTYSLILVILFSVIYALTISAIRSTLHVSVLIRSWKKN</sequence>
<keyword evidence="2" id="KW-1133">Transmembrane helix</keyword>
<dbReference type="SUPFAM" id="SSF48403">
    <property type="entry name" value="Ankyrin repeat"/>
    <property type="match status" value="1"/>
</dbReference>
<evidence type="ECO:0000259" key="3">
    <source>
        <dbReference type="Pfam" id="PF13962"/>
    </source>
</evidence>
<dbReference type="AlphaFoldDB" id="A0A7N2MME2"/>
<dbReference type="EnsemblPlants" id="QL09p051310:mrna">
    <property type="protein sequence ID" value="QL09p051310:mrna"/>
    <property type="gene ID" value="QL09p051310"/>
</dbReference>
<dbReference type="PROSITE" id="PS50088">
    <property type="entry name" value="ANK_REPEAT"/>
    <property type="match status" value="1"/>
</dbReference>
<dbReference type="PRINTS" id="PR01415">
    <property type="entry name" value="ANKYRIN"/>
</dbReference>
<accession>A0A7N2MME2</accession>
<feature type="transmembrane region" description="Helical" evidence="2">
    <location>
        <begin position="362"/>
        <end position="383"/>
    </location>
</feature>
<dbReference type="Proteomes" id="UP000594261">
    <property type="component" value="Chromosome 9"/>
</dbReference>
<evidence type="ECO:0000256" key="2">
    <source>
        <dbReference type="SAM" id="Phobius"/>
    </source>
</evidence>